<dbReference type="Pfam" id="PF14782">
    <property type="entry name" value="BBS2_GAE"/>
    <property type="match status" value="1"/>
</dbReference>
<dbReference type="InterPro" id="IPR055381">
    <property type="entry name" value="BBS2_CtH_dom"/>
</dbReference>
<dbReference type="GO" id="GO:0036064">
    <property type="term" value="C:ciliary basal body"/>
    <property type="evidence" value="ECO:0007669"/>
    <property type="project" value="TreeGrafter"/>
</dbReference>
<evidence type="ECO:0000313" key="12">
    <source>
        <dbReference type="EMBL" id="CAH1402082.1"/>
    </source>
</evidence>
<dbReference type="PANTHER" id="PTHR32465">
    <property type="entry name" value="BARDET-BIEDL SYNDROME 2 PROTEIN"/>
    <property type="match status" value="1"/>
</dbReference>
<dbReference type="SUPFAM" id="SSF50978">
    <property type="entry name" value="WD40 repeat-like"/>
    <property type="match status" value="1"/>
</dbReference>
<dbReference type="InterPro" id="IPR029430">
    <property type="entry name" value="BBS2_N"/>
</dbReference>
<keyword evidence="4" id="KW-0969">Cilium</keyword>
<reference evidence="12" key="1">
    <citation type="submission" date="2022-01" db="EMBL/GenBank/DDBJ databases">
        <authorList>
            <person name="King R."/>
        </authorList>
    </citation>
    <scope>NUCLEOTIDE SEQUENCE</scope>
</reference>
<evidence type="ECO:0000256" key="4">
    <source>
        <dbReference type="ARBA" id="ARBA00023069"/>
    </source>
</evidence>
<evidence type="ECO:0000259" key="7">
    <source>
        <dbReference type="Pfam" id="PF14781"/>
    </source>
</evidence>
<feature type="domain" description="BBS2 hairpin" evidence="11">
    <location>
        <begin position="449"/>
        <end position="490"/>
    </location>
</feature>
<dbReference type="Pfam" id="PF14781">
    <property type="entry name" value="BBS2_N"/>
    <property type="match status" value="1"/>
</dbReference>
<dbReference type="GO" id="GO:1905515">
    <property type="term" value="P:non-motile cilium assembly"/>
    <property type="evidence" value="ECO:0007669"/>
    <property type="project" value="InterPro"/>
</dbReference>
<organism evidence="12 13">
    <name type="scientific">Nezara viridula</name>
    <name type="common">Southern green stink bug</name>
    <name type="synonym">Cimex viridulus</name>
    <dbReference type="NCBI Taxonomy" id="85310"/>
    <lineage>
        <taxon>Eukaryota</taxon>
        <taxon>Metazoa</taxon>
        <taxon>Ecdysozoa</taxon>
        <taxon>Arthropoda</taxon>
        <taxon>Hexapoda</taxon>
        <taxon>Insecta</taxon>
        <taxon>Pterygota</taxon>
        <taxon>Neoptera</taxon>
        <taxon>Paraneoptera</taxon>
        <taxon>Hemiptera</taxon>
        <taxon>Heteroptera</taxon>
        <taxon>Panheteroptera</taxon>
        <taxon>Pentatomomorpha</taxon>
        <taxon>Pentatomoidea</taxon>
        <taxon>Pentatomidae</taxon>
        <taxon>Pentatominae</taxon>
        <taxon>Nezara</taxon>
    </lineage>
</organism>
<evidence type="ECO:0000259" key="11">
    <source>
        <dbReference type="Pfam" id="PF23353"/>
    </source>
</evidence>
<sequence>MTVPLFTIQLKQRMLPGRVTMGKFDGSHSCITAATTGDKVFVHSPHLKERELSMLNVNQSVTSICAGKLNPNEEKDILVIGTKTTVLAYHVENNTDLFYKEVPDGANSICIGKIGNINTPLAIIGGNCSIQGFDWQGNDPYWTVTGDNVRSISLLDLDQDGDNESKNAPVCLSSYDINGDGIPELIIGWSNGKVDARNIRTGEVVFHDILSHGIAGIVIGDYTMSGKPQLIVCSTHGEIRGYDQTSITKNIVQHGDLVRELLSKKQTLLTELKNYAGDPSGTGIPANTRLLAEINVSTGSKQLQSGHVLVSLSTNNLMVIRAAAIFAEGIFEGETLVIHPKPEQVSSQLEIPLIIPKDTPLDIHIKLETWQNQNFLVGSNSEERGGEGPSSADWSVSLTCLRDNSSLQMKVESGIMTIATPHMSIAADIVQSIAQTFNMDVVQSFAEFPFVYEQLRETFVHIEELQQNASKMSATIADTSNLIRALIVQIGKIKGEIAGLCRNALASNNVNALIRIIKTGEA</sequence>
<evidence type="ECO:0000256" key="2">
    <source>
        <dbReference type="ARBA" id="ARBA00004245"/>
    </source>
</evidence>
<keyword evidence="6" id="KW-0966">Cell projection</keyword>
<evidence type="ECO:0000313" key="13">
    <source>
        <dbReference type="Proteomes" id="UP001152798"/>
    </source>
</evidence>
<dbReference type="Proteomes" id="UP001152798">
    <property type="component" value="Chromosome 5"/>
</dbReference>
<dbReference type="EMBL" id="OV725081">
    <property type="protein sequence ID" value="CAH1402082.1"/>
    <property type="molecule type" value="Genomic_DNA"/>
</dbReference>
<dbReference type="InterPro" id="IPR055380">
    <property type="entry name" value="BBS2_hp_dom"/>
</dbReference>
<evidence type="ECO:0008006" key="14">
    <source>
        <dbReference type="Google" id="ProtNLM"/>
    </source>
</evidence>
<accession>A0A9P0HHX1</accession>
<evidence type="ECO:0000259" key="10">
    <source>
        <dbReference type="Pfam" id="PF23351"/>
    </source>
</evidence>
<feature type="domain" description="Ciliary BBSome complex subunit 2 N-terminal" evidence="7">
    <location>
        <begin position="20"/>
        <end position="112"/>
    </location>
</feature>
<evidence type="ECO:0000256" key="1">
    <source>
        <dbReference type="ARBA" id="ARBA00004138"/>
    </source>
</evidence>
<dbReference type="OrthoDB" id="2120021at2759"/>
<dbReference type="AlphaFoldDB" id="A0A9P0HHX1"/>
<dbReference type="InterPro" id="IPR029429">
    <property type="entry name" value="BBS2_Mid"/>
</dbReference>
<protein>
    <recommendedName>
        <fullName evidence="14">Bardet-Biedl syndrome 2 protein homolog</fullName>
    </recommendedName>
</protein>
<dbReference type="InterPro" id="IPR029333">
    <property type="entry name" value="BBS2_GAE_dom"/>
</dbReference>
<keyword evidence="3" id="KW-0963">Cytoplasm</keyword>
<evidence type="ECO:0000256" key="5">
    <source>
        <dbReference type="ARBA" id="ARBA00023212"/>
    </source>
</evidence>
<dbReference type="Pfam" id="PF23351">
    <property type="entry name" value="BBS2_CtH"/>
    <property type="match status" value="1"/>
</dbReference>
<gene>
    <name evidence="12" type="ORF">NEZAVI_LOCUS10985</name>
</gene>
<dbReference type="GO" id="GO:0016020">
    <property type="term" value="C:membrane"/>
    <property type="evidence" value="ECO:0007669"/>
    <property type="project" value="TreeGrafter"/>
</dbReference>
<keyword evidence="13" id="KW-1185">Reference proteome</keyword>
<dbReference type="PANTHER" id="PTHR32465:SF0">
    <property type="entry name" value="BARDET-BIEDL SYNDROME 2 PROTEIN"/>
    <property type="match status" value="1"/>
</dbReference>
<dbReference type="GO" id="GO:0034464">
    <property type="term" value="C:BBSome"/>
    <property type="evidence" value="ECO:0007669"/>
    <property type="project" value="InterPro"/>
</dbReference>
<feature type="domain" description="BBS2 GAE" evidence="8">
    <location>
        <begin position="304"/>
        <end position="367"/>
    </location>
</feature>
<keyword evidence="5" id="KW-0206">Cytoskeleton</keyword>
<evidence type="ECO:0000256" key="3">
    <source>
        <dbReference type="ARBA" id="ARBA00022490"/>
    </source>
</evidence>
<comment type="subcellular location">
    <subcellularLocation>
        <location evidence="1">Cell projection</location>
        <location evidence="1">Cilium</location>
    </subcellularLocation>
    <subcellularLocation>
        <location evidence="2">Cytoplasm</location>
        <location evidence="2">Cytoskeleton</location>
    </subcellularLocation>
</comment>
<proteinExistence type="predicted"/>
<evidence type="ECO:0000256" key="6">
    <source>
        <dbReference type="ARBA" id="ARBA00023273"/>
    </source>
</evidence>
<feature type="domain" description="BBS2 C-terminal helix bundle" evidence="10">
    <location>
        <begin position="494"/>
        <end position="518"/>
    </location>
</feature>
<dbReference type="Pfam" id="PF14783">
    <property type="entry name" value="BBS2_Mid"/>
    <property type="match status" value="1"/>
</dbReference>
<feature type="domain" description="Ciliary BBSome complex subunit 2 middle region" evidence="9">
    <location>
        <begin position="163"/>
        <end position="197"/>
    </location>
</feature>
<name>A0A9P0HHX1_NEZVI</name>
<dbReference type="Pfam" id="PF23353">
    <property type="entry name" value="BBS2_hp"/>
    <property type="match status" value="1"/>
</dbReference>
<evidence type="ECO:0000259" key="8">
    <source>
        <dbReference type="Pfam" id="PF14782"/>
    </source>
</evidence>
<evidence type="ECO:0000259" key="9">
    <source>
        <dbReference type="Pfam" id="PF14783"/>
    </source>
</evidence>
<dbReference type="InterPro" id="IPR016616">
    <property type="entry name" value="Bardet-Biedl_syndrome_2_prot"/>
</dbReference>
<dbReference type="GO" id="GO:0031514">
    <property type="term" value="C:motile cilium"/>
    <property type="evidence" value="ECO:0007669"/>
    <property type="project" value="TreeGrafter"/>
</dbReference>
<dbReference type="InterPro" id="IPR036322">
    <property type="entry name" value="WD40_repeat_dom_sf"/>
</dbReference>